<dbReference type="NCBIfam" id="NF033420">
    <property type="entry name" value="T6SS_PAAR_dom"/>
    <property type="match status" value="1"/>
</dbReference>
<dbReference type="CDD" id="cd14737">
    <property type="entry name" value="PAAR_1"/>
    <property type="match status" value="1"/>
</dbReference>
<evidence type="ECO:0000256" key="1">
    <source>
        <dbReference type="SAM" id="MobiDB-lite"/>
    </source>
</evidence>
<feature type="compositionally biased region" description="Polar residues" evidence="1">
    <location>
        <begin position="109"/>
        <end position="130"/>
    </location>
</feature>
<proteinExistence type="predicted"/>
<evidence type="ECO:0000313" key="3">
    <source>
        <dbReference type="EMBL" id="ASA58320.1"/>
    </source>
</evidence>
<evidence type="ECO:0000313" key="4">
    <source>
        <dbReference type="Proteomes" id="UP000196708"/>
    </source>
</evidence>
<keyword evidence="2" id="KW-0472">Membrane</keyword>
<dbReference type="KEGG" id="vga:BSQ33_19755"/>
<dbReference type="InterPro" id="IPR008727">
    <property type="entry name" value="PAAR_motif"/>
</dbReference>
<feature type="region of interest" description="Disordered" evidence="1">
    <location>
        <begin position="105"/>
        <end position="130"/>
    </location>
</feature>
<dbReference type="Proteomes" id="UP000196708">
    <property type="component" value="Chromosome 2"/>
</dbReference>
<organism evidence="3 4">
    <name type="scientific">Vibrio gazogenes</name>
    <dbReference type="NCBI Taxonomy" id="687"/>
    <lineage>
        <taxon>Bacteria</taxon>
        <taxon>Pseudomonadati</taxon>
        <taxon>Pseudomonadota</taxon>
        <taxon>Gammaproteobacteria</taxon>
        <taxon>Vibrionales</taxon>
        <taxon>Vibrionaceae</taxon>
        <taxon>Vibrio</taxon>
    </lineage>
</organism>
<protein>
    <submittedName>
        <fullName evidence="3">Uncharacterized protein</fullName>
    </submittedName>
</protein>
<dbReference type="Pfam" id="PF05488">
    <property type="entry name" value="PAAR_motif"/>
    <property type="match status" value="1"/>
</dbReference>
<keyword evidence="2" id="KW-0812">Transmembrane</keyword>
<reference evidence="3 4" key="1">
    <citation type="submission" date="2016-12" db="EMBL/GenBank/DDBJ databases">
        <authorList>
            <person name="Song W.-J."/>
            <person name="Kurnit D.M."/>
        </authorList>
    </citation>
    <scope>NUCLEOTIDE SEQUENCE [LARGE SCALE GENOMIC DNA]</scope>
    <source>
        <strain evidence="3 4">ATCC 43942</strain>
    </source>
</reference>
<feature type="transmembrane region" description="Helical" evidence="2">
    <location>
        <begin position="307"/>
        <end position="326"/>
    </location>
</feature>
<keyword evidence="2" id="KW-1133">Transmembrane helix</keyword>
<name>A0A1Z2SMC0_VIBGA</name>
<sequence>MGSDHDGFPPTPITSGSPTVKFDGIPAARVGDPLAPHDKPKHPPHARTIASGSSTVMIDGKPAAMSGCSVNCGGVVNVSGGTVNIGNRPGGDASSISVKPLAKIESRTHQSPSHNTAQHSSGQSDPSLASNVVQGGCYTRTIKINPKNMYWPDYGLSQTVEIVYEQETIQFAVLAPDEWQTFFDSLDAAKTIKETATGLYNARETAKALGGLGAVAFIKEINGVEYLILKNYDKWQQTLLHGGVFKANHERVVKLGLGALDSTKGMVRYVKVSAPMEILVGSAINVLQVIVNDEYTLRKLGVDEAKLFVHAIAVAGLALGLGMTFPAFAATVVGRLTLLVISSATVWVADKWTDFEKKLVNKVLENSE</sequence>
<accession>A0A1Z2SMC0</accession>
<dbReference type="Gene3D" id="2.60.200.60">
    <property type="match status" value="1"/>
</dbReference>
<feature type="region of interest" description="Disordered" evidence="1">
    <location>
        <begin position="1"/>
        <end position="52"/>
    </location>
</feature>
<evidence type="ECO:0000256" key="2">
    <source>
        <dbReference type="SAM" id="Phobius"/>
    </source>
</evidence>
<dbReference type="AlphaFoldDB" id="A0A1Z2SMC0"/>
<gene>
    <name evidence="3" type="ORF">BSQ33_19755</name>
</gene>
<dbReference type="EMBL" id="CP018836">
    <property type="protein sequence ID" value="ASA58320.1"/>
    <property type="molecule type" value="Genomic_DNA"/>
</dbReference>